<proteinExistence type="predicted"/>
<dbReference type="AlphaFoldDB" id="A0A4Y2G5Q5"/>
<evidence type="ECO:0000256" key="1">
    <source>
        <dbReference type="SAM" id="MobiDB-lite"/>
    </source>
</evidence>
<protein>
    <submittedName>
        <fullName evidence="2">Uncharacterized protein</fullName>
    </submittedName>
</protein>
<feature type="region of interest" description="Disordered" evidence="1">
    <location>
        <begin position="49"/>
        <end position="112"/>
    </location>
</feature>
<reference evidence="2 3" key="1">
    <citation type="journal article" date="2019" name="Sci. Rep.">
        <title>Orb-weaving spider Araneus ventricosus genome elucidates the spidroin gene catalogue.</title>
        <authorList>
            <person name="Kono N."/>
            <person name="Nakamura H."/>
            <person name="Ohtoshi R."/>
            <person name="Moran D.A.P."/>
            <person name="Shinohara A."/>
            <person name="Yoshida Y."/>
            <person name="Fujiwara M."/>
            <person name="Mori M."/>
            <person name="Tomita M."/>
            <person name="Arakawa K."/>
        </authorList>
    </citation>
    <scope>NUCLEOTIDE SEQUENCE [LARGE SCALE GENOMIC DNA]</scope>
</reference>
<keyword evidence="3" id="KW-1185">Reference proteome</keyword>
<gene>
    <name evidence="2" type="ORF">AVEN_184585_1</name>
</gene>
<dbReference type="Proteomes" id="UP000499080">
    <property type="component" value="Unassembled WGS sequence"/>
</dbReference>
<dbReference type="EMBL" id="BGPR01001219">
    <property type="protein sequence ID" value="GBM48567.1"/>
    <property type="molecule type" value="Genomic_DNA"/>
</dbReference>
<name>A0A4Y2G5Q5_ARAVE</name>
<comment type="caution">
    <text evidence="2">The sequence shown here is derived from an EMBL/GenBank/DDBJ whole genome shotgun (WGS) entry which is preliminary data.</text>
</comment>
<evidence type="ECO:0000313" key="3">
    <source>
        <dbReference type="Proteomes" id="UP000499080"/>
    </source>
</evidence>
<feature type="compositionally biased region" description="Polar residues" evidence="1">
    <location>
        <begin position="103"/>
        <end position="112"/>
    </location>
</feature>
<sequence>MNKFSTHPYRPISLKLETELHPPLPGILGEPNNGYYDSSDTEIREPIAITGHGPTAPEGGTFRHRSGVTQSTPLLCPPGSENPLPCLATSHPRTRVAPGGGNTAESTTSKPH</sequence>
<organism evidence="2 3">
    <name type="scientific">Araneus ventricosus</name>
    <name type="common">Orbweaver spider</name>
    <name type="synonym">Epeira ventricosa</name>
    <dbReference type="NCBI Taxonomy" id="182803"/>
    <lineage>
        <taxon>Eukaryota</taxon>
        <taxon>Metazoa</taxon>
        <taxon>Ecdysozoa</taxon>
        <taxon>Arthropoda</taxon>
        <taxon>Chelicerata</taxon>
        <taxon>Arachnida</taxon>
        <taxon>Araneae</taxon>
        <taxon>Araneomorphae</taxon>
        <taxon>Entelegynae</taxon>
        <taxon>Araneoidea</taxon>
        <taxon>Araneidae</taxon>
        <taxon>Araneus</taxon>
    </lineage>
</organism>
<evidence type="ECO:0000313" key="2">
    <source>
        <dbReference type="EMBL" id="GBM48567.1"/>
    </source>
</evidence>
<accession>A0A4Y2G5Q5</accession>